<dbReference type="EC" id="6.5.1.-" evidence="11"/>
<evidence type="ECO:0000256" key="7">
    <source>
        <dbReference type="ARBA" id="ARBA00047746"/>
    </source>
</evidence>
<feature type="binding site" evidence="10">
    <location>
        <position position="226"/>
    </location>
    <ligand>
        <name>Mn(2+)</name>
        <dbReference type="ChEBI" id="CHEBI:29035"/>
        <label>1</label>
    </ligand>
</feature>
<organism evidence="12 13">
    <name type="scientific">Tahibacter soli</name>
    <dbReference type="NCBI Taxonomy" id="2983605"/>
    <lineage>
        <taxon>Bacteria</taxon>
        <taxon>Pseudomonadati</taxon>
        <taxon>Pseudomonadota</taxon>
        <taxon>Gammaproteobacteria</taxon>
        <taxon>Lysobacterales</taxon>
        <taxon>Rhodanobacteraceae</taxon>
        <taxon>Tahibacter</taxon>
    </lineage>
</organism>
<dbReference type="Gene3D" id="3.90.1860.10">
    <property type="entry name" value="tRNA-splicing ligase RtcB"/>
    <property type="match status" value="1"/>
</dbReference>
<dbReference type="PANTHER" id="PTHR11118">
    <property type="entry name" value="RNA-SPLICING LIGASE RTCB HOMOLOG"/>
    <property type="match status" value="1"/>
</dbReference>
<dbReference type="EMBL" id="JAOVZO020000001">
    <property type="protein sequence ID" value="MDC8011002.1"/>
    <property type="molecule type" value="Genomic_DNA"/>
</dbReference>
<evidence type="ECO:0000313" key="12">
    <source>
        <dbReference type="EMBL" id="MDC8011002.1"/>
    </source>
</evidence>
<evidence type="ECO:0000256" key="3">
    <source>
        <dbReference type="ARBA" id="ARBA00022741"/>
    </source>
</evidence>
<evidence type="ECO:0000256" key="5">
    <source>
        <dbReference type="ARBA" id="ARBA00023134"/>
    </source>
</evidence>
<feature type="binding site" evidence="9">
    <location>
        <begin position="396"/>
        <end position="399"/>
    </location>
    <ligand>
        <name>GMP</name>
        <dbReference type="ChEBI" id="CHEBI:58115"/>
    </ligand>
</feature>
<keyword evidence="6 10" id="KW-0464">Manganese</keyword>
<accession>A0A9X3YFP1</accession>
<evidence type="ECO:0000313" key="13">
    <source>
        <dbReference type="Proteomes" id="UP001139971"/>
    </source>
</evidence>
<evidence type="ECO:0000256" key="8">
    <source>
        <dbReference type="PIRSR" id="PIRSR601233-1"/>
    </source>
</evidence>
<reference evidence="12" key="1">
    <citation type="submission" date="2023-02" db="EMBL/GenBank/DDBJ databases">
        <title>Tahibacter soli sp. nov. isolated from soil.</title>
        <authorList>
            <person name="Baek J.H."/>
            <person name="Lee J.K."/>
            <person name="Choi D.G."/>
            <person name="Jeon C.O."/>
        </authorList>
    </citation>
    <scope>NUCLEOTIDE SEQUENCE</scope>
    <source>
        <strain evidence="12">BL</strain>
    </source>
</reference>
<dbReference type="GO" id="GO:0170057">
    <property type="term" value="F:RNA ligase (GTP) activity"/>
    <property type="evidence" value="ECO:0007669"/>
    <property type="project" value="UniProtKB-EC"/>
</dbReference>
<comment type="subunit">
    <text evidence="11">Monomer.</text>
</comment>
<dbReference type="Proteomes" id="UP001139971">
    <property type="component" value="Unassembled WGS sequence"/>
</dbReference>
<dbReference type="SUPFAM" id="SSF103365">
    <property type="entry name" value="Hypothetical protein PH1602"/>
    <property type="match status" value="1"/>
</dbReference>
<feature type="binding site" evidence="9">
    <location>
        <begin position="372"/>
        <end position="375"/>
    </location>
    <ligand>
        <name>GMP</name>
        <dbReference type="ChEBI" id="CHEBI:58115"/>
    </ligand>
</feature>
<feature type="active site" description="GMP-histidine intermediate" evidence="8">
    <location>
        <position position="396"/>
    </location>
</feature>
<comment type="similarity">
    <text evidence="11">Belongs to the RtcB family.</text>
</comment>
<proteinExistence type="inferred from homology"/>
<evidence type="ECO:0000256" key="10">
    <source>
        <dbReference type="PIRSR" id="PIRSR601233-3"/>
    </source>
</evidence>
<dbReference type="GO" id="GO:0046872">
    <property type="term" value="F:metal ion binding"/>
    <property type="evidence" value="ECO:0007669"/>
    <property type="project" value="UniProtKB-UniRule"/>
</dbReference>
<evidence type="ECO:0000256" key="2">
    <source>
        <dbReference type="ARBA" id="ARBA00022723"/>
    </source>
</evidence>
<dbReference type="GO" id="GO:0006396">
    <property type="term" value="P:RNA processing"/>
    <property type="evidence" value="ECO:0007669"/>
    <property type="project" value="InterPro"/>
</dbReference>
<sequence>MNSSVSSWPRLLKAFARRGIAVSCENGVYRVRRGDASAHILLPAEFPLEAKGVAQLLDFASVGWPDRPHPVRCACATPDFHPGSLAPVGSIVATDPDVVVPAAIGTDINCGMRLVTTGVRQELLAAHEARWTAHLTRRLLHGETDAPVPSAAFRALFADGAHAFVDALAPEGVWAGADRTRLRAEIDDCVALDSFGGAPDHAPDAWVTGRERVRAPDLGTVGSGNHFVELQVVDAVIDRHAAHAAGLRVGEVVAMIHSGSRGMGFHVGQRWIDRARDAWPRDRRHPASGLYALRGAEADAFLEAMGTAARYAWLNRVVLAEWVREALEATVGASQSRLVVDVPHNVVTREHGMNLHRKGATPAHAGQWALLPGSMGDASYLVTGLGHPDWLWSCSHGAGRAVRRQAVRRSQVDASGEAPTWRCIALREERRLEEAPEAYKPIGPVVAAQEEAGLLRAAVKLRPWRTFKA</sequence>
<dbReference type="RefSeq" id="WP_263544422.1">
    <property type="nucleotide sequence ID" value="NZ_JAOVZO020000001.1"/>
</dbReference>
<dbReference type="PANTHER" id="PTHR11118:SF1">
    <property type="entry name" value="RNA-SPLICING LIGASE RTCB HOMOLOG"/>
    <property type="match status" value="1"/>
</dbReference>
<feature type="binding site" evidence="10">
    <location>
        <position position="257"/>
    </location>
    <ligand>
        <name>Mn(2+)</name>
        <dbReference type="ChEBI" id="CHEBI:29035"/>
        <label>2</label>
    </ligand>
</feature>
<dbReference type="GO" id="GO:0003972">
    <property type="term" value="F:RNA ligase (ATP) activity"/>
    <property type="evidence" value="ECO:0007669"/>
    <property type="project" value="TreeGrafter"/>
</dbReference>
<dbReference type="InterPro" id="IPR036025">
    <property type="entry name" value="RtcB-like_sf"/>
</dbReference>
<feature type="binding site" evidence="9">
    <location>
        <begin position="344"/>
        <end position="345"/>
    </location>
    <ligand>
        <name>GMP</name>
        <dbReference type="ChEBI" id="CHEBI:58115"/>
    </ligand>
</feature>
<keyword evidence="3 9" id="KW-0547">Nucleotide-binding</keyword>
<dbReference type="GO" id="GO:0005525">
    <property type="term" value="F:GTP binding"/>
    <property type="evidence" value="ECO:0007669"/>
    <property type="project" value="UniProtKB-KW"/>
</dbReference>
<feature type="binding site" evidence="9">
    <location>
        <begin position="225"/>
        <end position="229"/>
    </location>
    <ligand>
        <name>GMP</name>
        <dbReference type="ChEBI" id="CHEBI:58115"/>
    </ligand>
</feature>
<dbReference type="AlphaFoldDB" id="A0A9X3YFP1"/>
<gene>
    <name evidence="11" type="primary">rtcB</name>
    <name evidence="12" type="ORF">OD750_000410</name>
</gene>
<evidence type="ECO:0000256" key="1">
    <source>
        <dbReference type="ARBA" id="ARBA00022598"/>
    </source>
</evidence>
<evidence type="ECO:0000256" key="9">
    <source>
        <dbReference type="PIRSR" id="PIRSR601233-2"/>
    </source>
</evidence>
<comment type="caution">
    <text evidence="12">The sequence shown here is derived from an EMBL/GenBank/DDBJ whole genome shotgun (WGS) entry which is preliminary data.</text>
</comment>
<dbReference type="InterPro" id="IPR001233">
    <property type="entry name" value="RtcB"/>
</dbReference>
<feature type="binding site" evidence="10">
    <location>
        <position position="344"/>
    </location>
    <ligand>
        <name>Mn(2+)</name>
        <dbReference type="ChEBI" id="CHEBI:29035"/>
        <label>2</label>
    </ligand>
</feature>
<comment type="cofactor">
    <cofactor evidence="10 11">
        <name>Mn(2+)</name>
        <dbReference type="ChEBI" id="CHEBI:29035"/>
    </cofactor>
    <text evidence="10 11">Binds 2 manganese ions per subunit.</text>
</comment>
<keyword evidence="13" id="KW-1185">Reference proteome</keyword>
<protein>
    <recommendedName>
        <fullName evidence="11">tRNA-splicing ligase RtcB</fullName>
        <ecNumber evidence="11">6.5.1.-</ecNumber>
    </recommendedName>
</protein>
<evidence type="ECO:0000256" key="11">
    <source>
        <dbReference type="RuleBase" id="RU371113"/>
    </source>
</evidence>
<dbReference type="GO" id="GO:0042245">
    <property type="term" value="P:RNA repair"/>
    <property type="evidence" value="ECO:0007669"/>
    <property type="project" value="UniProtKB-KW"/>
</dbReference>
<name>A0A9X3YFP1_9GAMM</name>
<comment type="catalytic activity">
    <reaction evidence="7">
        <text>a 3'-end 3'-phospho-ribonucleotide-RNA + a 5'-end dephospho-ribonucleoside-RNA + GTP = a ribonucleotidyl-ribonucleotide-RNA + GMP + diphosphate</text>
        <dbReference type="Rhea" id="RHEA:68076"/>
        <dbReference type="Rhea" id="RHEA-COMP:10463"/>
        <dbReference type="Rhea" id="RHEA-COMP:13936"/>
        <dbReference type="Rhea" id="RHEA-COMP:17355"/>
        <dbReference type="ChEBI" id="CHEBI:33019"/>
        <dbReference type="ChEBI" id="CHEBI:37565"/>
        <dbReference type="ChEBI" id="CHEBI:58115"/>
        <dbReference type="ChEBI" id="CHEBI:83062"/>
        <dbReference type="ChEBI" id="CHEBI:138284"/>
        <dbReference type="ChEBI" id="CHEBI:173118"/>
        <dbReference type="EC" id="6.5.1.8"/>
    </reaction>
</comment>
<feature type="binding site" evidence="10">
    <location>
        <position position="107"/>
    </location>
    <ligand>
        <name>Mn(2+)</name>
        <dbReference type="ChEBI" id="CHEBI:29035"/>
        <label>1</label>
    </ligand>
</feature>
<evidence type="ECO:0000256" key="4">
    <source>
        <dbReference type="ARBA" id="ARBA00022800"/>
    </source>
</evidence>
<keyword evidence="5 9" id="KW-0342">GTP-binding</keyword>
<evidence type="ECO:0000256" key="6">
    <source>
        <dbReference type="ARBA" id="ARBA00023211"/>
    </source>
</evidence>
<keyword evidence="4" id="KW-0692">RNA repair</keyword>
<feature type="binding site" evidence="9">
    <location>
        <position position="379"/>
    </location>
    <ligand>
        <name>GMP</name>
        <dbReference type="ChEBI" id="CHEBI:58115"/>
    </ligand>
</feature>
<keyword evidence="1 11" id="KW-0436">Ligase</keyword>
<keyword evidence="2 10" id="KW-0479">Metal-binding</keyword>
<dbReference type="Pfam" id="PF01139">
    <property type="entry name" value="RtcB"/>
    <property type="match status" value="1"/>
</dbReference>